<dbReference type="EMBL" id="JABMIG020000055">
    <property type="protein sequence ID" value="KAL3797403.1"/>
    <property type="molecule type" value="Genomic_DNA"/>
</dbReference>
<keyword evidence="1" id="KW-0812">Transmembrane</keyword>
<dbReference type="SUPFAM" id="SSF52540">
    <property type="entry name" value="P-loop containing nucleoside triphosphate hydrolases"/>
    <property type="match status" value="1"/>
</dbReference>
<keyword evidence="1" id="KW-1133">Transmembrane helix</keyword>
<protein>
    <recommendedName>
        <fullName evidence="4">Sulfotransferase domain-containing protein</fullName>
    </recommendedName>
</protein>
<keyword evidence="1" id="KW-0472">Membrane</keyword>
<organism evidence="2 3">
    <name type="scientific">Cyclotella cryptica</name>
    <dbReference type="NCBI Taxonomy" id="29204"/>
    <lineage>
        <taxon>Eukaryota</taxon>
        <taxon>Sar</taxon>
        <taxon>Stramenopiles</taxon>
        <taxon>Ochrophyta</taxon>
        <taxon>Bacillariophyta</taxon>
        <taxon>Coscinodiscophyceae</taxon>
        <taxon>Thalassiosirophycidae</taxon>
        <taxon>Stephanodiscales</taxon>
        <taxon>Stephanodiscaceae</taxon>
        <taxon>Cyclotella</taxon>
    </lineage>
</organism>
<feature type="transmembrane region" description="Helical" evidence="1">
    <location>
        <begin position="36"/>
        <end position="54"/>
    </location>
</feature>
<accession>A0ABD3QAP8</accession>
<reference evidence="2 3" key="1">
    <citation type="journal article" date="2020" name="G3 (Bethesda)">
        <title>Improved Reference Genome for Cyclotella cryptica CCMP332, a Model for Cell Wall Morphogenesis, Salinity Adaptation, and Lipid Production in Diatoms (Bacillariophyta).</title>
        <authorList>
            <person name="Roberts W.R."/>
            <person name="Downey K.M."/>
            <person name="Ruck E.C."/>
            <person name="Traller J.C."/>
            <person name="Alverson A.J."/>
        </authorList>
    </citation>
    <scope>NUCLEOTIDE SEQUENCE [LARGE SCALE GENOMIC DNA]</scope>
    <source>
        <strain evidence="2 3">CCMP332</strain>
    </source>
</reference>
<dbReference type="InterPro" id="IPR027417">
    <property type="entry name" value="P-loop_NTPase"/>
</dbReference>
<evidence type="ECO:0008006" key="4">
    <source>
        <dbReference type="Google" id="ProtNLM"/>
    </source>
</evidence>
<name>A0ABD3QAP8_9STRA</name>
<gene>
    <name evidence="2" type="ORF">HJC23_010529</name>
</gene>
<dbReference type="Gene3D" id="3.40.50.300">
    <property type="entry name" value="P-loop containing nucleotide triphosphate hydrolases"/>
    <property type="match status" value="1"/>
</dbReference>
<comment type="caution">
    <text evidence="2">The sequence shown here is derived from an EMBL/GenBank/DDBJ whole genome shotgun (WGS) entry which is preliminary data.</text>
</comment>
<evidence type="ECO:0000256" key="1">
    <source>
        <dbReference type="SAM" id="Phobius"/>
    </source>
</evidence>
<evidence type="ECO:0000313" key="2">
    <source>
        <dbReference type="EMBL" id="KAL3797403.1"/>
    </source>
</evidence>
<dbReference type="AlphaFoldDB" id="A0ABD3QAP8"/>
<evidence type="ECO:0000313" key="3">
    <source>
        <dbReference type="Proteomes" id="UP001516023"/>
    </source>
</evidence>
<proteinExistence type="predicted"/>
<keyword evidence="3" id="KW-1185">Reference proteome</keyword>
<sequence>MTIDGRKEVTAKNLEGPNTCRPWSEVAGQRIQTQGLAALIFVLLFFNTVCLFLYHGQLSKLDGGSNIVRGNRYELNPSVVSDKKDEISSESTSTKNVVLEYFKEARVILRDGDLQNLPTWSQIESIIGKRPVILGLDRCEIYRSKVPPLRRMLGASGMFNSGTNLVTRLLKENCVIPERFDYYGPGSSKEKYGIRWQVPWGKHTAAKLKYNYSAPLSENITKDDALPIVTVRNPYDWMRSMCQHSYTAEWSKNEKGPRKKQICPHLVYTNSTSEEKWPVEVTVKLANQYLTFTSLAHLWNEWYAQYEQDADYPYIIVRFEDLVFRQYATTQLICSCAGGETKDKDNFKFIVNSAKQGPGHGKKDERTDMIHAWIKYGKPKDVKSGYSDQDWEASLEYLSHDLMKKLGYRYPPSK</sequence>
<dbReference type="Proteomes" id="UP001516023">
    <property type="component" value="Unassembled WGS sequence"/>
</dbReference>